<proteinExistence type="predicted"/>
<accession>A0A6L2K0G6</accession>
<sequence length="628" mass="70859">MEKIRHGLEKPLGFTKKQRNSVATSGYIMRNSSPARVCQPRYCKWTHVERNWSLLIYDFTYYNRKVYCIDGINHIRAWDVHVKDQTILVDVSTMPNNFYREPDHLHDVVYLIGLDDGERKRLLVVIRKKQENENCDKTKRFLVFAYDLETNGRRNIGKARDMGIYRMSDETIEPHFLGESLSHVTPLVWLQSIHDDPNEESSDADQEDRSKGKDHVGQDEPATILVDEEVQVVAADKPKGIRKKRRATGGASGSNHPLKKLRKDHGTSSNVNASTGGKYLAAIQCLLKRSTLNVEAGLRQWQLYHSSHHFSANAADVEVSSFVTSSILPPLVMTVVVTTTVIADTSSVPVLRADAKLVTQVYQSPFANSTSVGTVGPNIAGPSNLVGTKFYTDAFYVSQEMDYETLHQIYVPKCNVVNEFILDDPDVCRSVVDQLAPWTLFLALRERKRFKRRCVRQVDMLKERDVEIANDAQLKEVKIRVAGLDYELMALALYLDNEFYPCFLTTIAGRQWIIGHGLRLAIMRCHQSPEYAAAFVVVVGLTIDKGIQAGLVAGIDHEKSRRGLAVVASYDPFVEASIADIMNSLCLEGPSAETLEVSWLQPAYEQILLPIYQKEDNVVLKRLLYLAL</sequence>
<name>A0A6L2K0G6_TANCI</name>
<reference evidence="3" key="1">
    <citation type="journal article" date="2019" name="Sci. Rep.">
        <title>Draft genome of Tanacetum cinerariifolium, the natural source of mosquito coil.</title>
        <authorList>
            <person name="Yamashiro T."/>
            <person name="Shiraishi A."/>
            <person name="Satake H."/>
            <person name="Nakayama K."/>
        </authorList>
    </citation>
    <scope>NUCLEOTIDE SEQUENCE</scope>
</reference>
<dbReference type="InterPro" id="IPR005174">
    <property type="entry name" value="KIB1-4_b-propeller"/>
</dbReference>
<evidence type="ECO:0000313" key="3">
    <source>
        <dbReference type="EMBL" id="GEU41535.1"/>
    </source>
</evidence>
<feature type="compositionally biased region" description="Acidic residues" evidence="1">
    <location>
        <begin position="197"/>
        <end position="206"/>
    </location>
</feature>
<evidence type="ECO:0000256" key="1">
    <source>
        <dbReference type="SAM" id="MobiDB-lite"/>
    </source>
</evidence>
<evidence type="ECO:0000259" key="2">
    <source>
        <dbReference type="Pfam" id="PF03478"/>
    </source>
</evidence>
<comment type="caution">
    <text evidence="3">The sequence shown here is derived from an EMBL/GenBank/DDBJ whole genome shotgun (WGS) entry which is preliminary data.</text>
</comment>
<dbReference type="AlphaFoldDB" id="A0A6L2K0G6"/>
<feature type="region of interest" description="Disordered" evidence="1">
    <location>
        <begin position="236"/>
        <end position="272"/>
    </location>
</feature>
<gene>
    <name evidence="3" type="ORF">Tci_013513</name>
</gene>
<dbReference type="EMBL" id="BKCJ010001451">
    <property type="protein sequence ID" value="GEU41535.1"/>
    <property type="molecule type" value="Genomic_DNA"/>
</dbReference>
<feature type="region of interest" description="Disordered" evidence="1">
    <location>
        <begin position="195"/>
        <end position="222"/>
    </location>
</feature>
<protein>
    <recommendedName>
        <fullName evidence="2">KIB1-4 beta-propeller domain-containing protein</fullName>
    </recommendedName>
</protein>
<organism evidence="3">
    <name type="scientific">Tanacetum cinerariifolium</name>
    <name type="common">Dalmatian daisy</name>
    <name type="synonym">Chrysanthemum cinerariifolium</name>
    <dbReference type="NCBI Taxonomy" id="118510"/>
    <lineage>
        <taxon>Eukaryota</taxon>
        <taxon>Viridiplantae</taxon>
        <taxon>Streptophyta</taxon>
        <taxon>Embryophyta</taxon>
        <taxon>Tracheophyta</taxon>
        <taxon>Spermatophyta</taxon>
        <taxon>Magnoliopsida</taxon>
        <taxon>eudicotyledons</taxon>
        <taxon>Gunneridae</taxon>
        <taxon>Pentapetalae</taxon>
        <taxon>asterids</taxon>
        <taxon>campanulids</taxon>
        <taxon>Asterales</taxon>
        <taxon>Asteraceae</taxon>
        <taxon>Asteroideae</taxon>
        <taxon>Anthemideae</taxon>
        <taxon>Anthemidinae</taxon>
        <taxon>Tanacetum</taxon>
    </lineage>
</organism>
<feature type="compositionally biased region" description="Basic and acidic residues" evidence="1">
    <location>
        <begin position="207"/>
        <end position="218"/>
    </location>
</feature>
<dbReference type="Pfam" id="PF03478">
    <property type="entry name" value="Beta-prop_KIB1-4"/>
    <property type="match status" value="1"/>
</dbReference>
<feature type="domain" description="KIB1-4 beta-propeller" evidence="2">
    <location>
        <begin position="33"/>
        <end position="154"/>
    </location>
</feature>